<proteinExistence type="predicted"/>
<gene>
    <name evidence="1" type="ORF">UV91_C0007G0024</name>
</gene>
<evidence type="ECO:0000313" key="1">
    <source>
        <dbReference type="EMBL" id="KKT11324.1"/>
    </source>
</evidence>
<dbReference type="PATRIC" id="fig|1618778.3.peg.483"/>
<reference evidence="1 2" key="1">
    <citation type="journal article" date="2015" name="Nature">
        <title>rRNA introns, odd ribosomes, and small enigmatic genomes across a large radiation of phyla.</title>
        <authorList>
            <person name="Brown C.T."/>
            <person name="Hug L.A."/>
            <person name="Thomas B.C."/>
            <person name="Sharon I."/>
            <person name="Castelle C.J."/>
            <person name="Singh A."/>
            <person name="Wilkins M.J."/>
            <person name="Williams K.H."/>
            <person name="Banfield J.F."/>
        </authorList>
    </citation>
    <scope>NUCLEOTIDE SEQUENCE [LARGE SCALE GENOMIC DNA]</scope>
</reference>
<comment type="caution">
    <text evidence="1">The sequence shown here is derived from an EMBL/GenBank/DDBJ whole genome shotgun (WGS) entry which is preliminary data.</text>
</comment>
<accession>A0A0G1HKC9</accession>
<protein>
    <submittedName>
        <fullName evidence="1">Uncharacterized protein</fullName>
    </submittedName>
</protein>
<dbReference type="EMBL" id="LCGH01000007">
    <property type="protein sequence ID" value="KKT11324.1"/>
    <property type="molecule type" value="Genomic_DNA"/>
</dbReference>
<name>A0A0G1HKC9_9BACT</name>
<dbReference type="Proteomes" id="UP000033907">
    <property type="component" value="Unassembled WGS sequence"/>
</dbReference>
<dbReference type="AlphaFoldDB" id="A0A0G1HKC9"/>
<sequence length="232" mass="26631">MKKKVKINAKDVFDKYISKDLTGLNSKDTIDIFCGTDNNYFTNLAKKYKLGERQIASIVGIKDEFLVELLINQILKENKLENKFYCKKVTANQKSGISSRTIKLNDKEVILTIGGDCVIFKKDGDKPIMIIECKEYIDMIRMKELIGESSIVKDTISNSDHLLGGIKFCVFAEVLELTEGWAYLLKNSDLKHEIDEIFVIRDGKRKNKGNKPVKANLERFKKYIETFLLETK</sequence>
<evidence type="ECO:0000313" key="2">
    <source>
        <dbReference type="Proteomes" id="UP000033907"/>
    </source>
</evidence>
<organism evidence="1 2">
    <name type="scientific">Candidatus Nomurabacteria bacterium GW2011_GWF2_43_24</name>
    <dbReference type="NCBI Taxonomy" id="1618778"/>
    <lineage>
        <taxon>Bacteria</taxon>
        <taxon>Candidatus Nomuraibacteriota</taxon>
    </lineage>
</organism>